<keyword evidence="3" id="KW-1185">Reference proteome</keyword>
<dbReference type="RefSeq" id="WP_344930498.1">
    <property type="nucleotide sequence ID" value="NZ_BAABCW010000026.1"/>
</dbReference>
<organism evidence="2 3">
    <name type="scientific">Aquimarina addita</name>
    <dbReference type="NCBI Taxonomy" id="870485"/>
    <lineage>
        <taxon>Bacteria</taxon>
        <taxon>Pseudomonadati</taxon>
        <taxon>Bacteroidota</taxon>
        <taxon>Flavobacteriia</taxon>
        <taxon>Flavobacteriales</taxon>
        <taxon>Flavobacteriaceae</taxon>
        <taxon>Aquimarina</taxon>
    </lineage>
</organism>
<proteinExistence type="predicted"/>
<reference evidence="3" key="1">
    <citation type="journal article" date="2019" name="Int. J. Syst. Evol. Microbiol.">
        <title>The Global Catalogue of Microorganisms (GCM) 10K type strain sequencing project: providing services to taxonomists for standard genome sequencing and annotation.</title>
        <authorList>
            <consortium name="The Broad Institute Genomics Platform"/>
            <consortium name="The Broad Institute Genome Sequencing Center for Infectious Disease"/>
            <person name="Wu L."/>
            <person name="Ma J."/>
        </authorList>
    </citation>
    <scope>NUCLEOTIDE SEQUENCE [LARGE SCALE GENOMIC DNA]</scope>
    <source>
        <strain evidence="3">JCM 17106</strain>
    </source>
</reference>
<comment type="caution">
    <text evidence="2">The sequence shown here is derived from an EMBL/GenBank/DDBJ whole genome shotgun (WGS) entry which is preliminary data.</text>
</comment>
<dbReference type="EMBL" id="BAABCW010000026">
    <property type="protein sequence ID" value="GAA3521524.1"/>
    <property type="molecule type" value="Genomic_DNA"/>
</dbReference>
<feature type="transmembrane region" description="Helical" evidence="1">
    <location>
        <begin position="25"/>
        <end position="47"/>
    </location>
</feature>
<protein>
    <submittedName>
        <fullName evidence="2">Uncharacterized protein</fullName>
    </submittedName>
</protein>
<sequence>MEHSSQNIGAIIQSELKMTNRLKRLIGFITAGSIVIFGCVIFGLNLINDEDGFGDLIYFNQKVENGDIIFRCVNNKESGLTTDFNEFGIIEKSSRKVYIWDNQNTMKRDLYQWAEKGNSKKVKVMRIKDPNFDINKIKLINGNYNYLINSDKLEFIIKNY</sequence>
<evidence type="ECO:0000313" key="2">
    <source>
        <dbReference type="EMBL" id="GAA3521524.1"/>
    </source>
</evidence>
<keyword evidence="1" id="KW-1133">Transmembrane helix</keyword>
<dbReference type="Proteomes" id="UP001500459">
    <property type="component" value="Unassembled WGS sequence"/>
</dbReference>
<keyword evidence="1" id="KW-0472">Membrane</keyword>
<evidence type="ECO:0000256" key="1">
    <source>
        <dbReference type="SAM" id="Phobius"/>
    </source>
</evidence>
<keyword evidence="1" id="KW-0812">Transmembrane</keyword>
<accession>A0ABP6UX36</accession>
<gene>
    <name evidence="2" type="ORF">GCM10022393_39900</name>
</gene>
<name>A0ABP6UX36_9FLAO</name>
<evidence type="ECO:0000313" key="3">
    <source>
        <dbReference type="Proteomes" id="UP001500459"/>
    </source>
</evidence>